<accession>A0AAJ1SQN8</accession>
<dbReference type="InterPro" id="IPR003615">
    <property type="entry name" value="HNH_nuc"/>
</dbReference>
<dbReference type="Proteomes" id="UP001239267">
    <property type="component" value="Unassembled WGS sequence"/>
</dbReference>
<evidence type="ECO:0000313" key="1">
    <source>
        <dbReference type="EMBL" id="MDQ0144229.1"/>
    </source>
</evidence>
<dbReference type="CDD" id="cd00085">
    <property type="entry name" value="HNHc"/>
    <property type="match status" value="1"/>
</dbReference>
<proteinExistence type="predicted"/>
<dbReference type="EMBL" id="JAUSTB010000001">
    <property type="protein sequence ID" value="MDQ0144229.1"/>
    <property type="molecule type" value="Genomic_DNA"/>
</dbReference>
<keyword evidence="2" id="KW-1185">Reference proteome</keyword>
<dbReference type="RefSeq" id="WP_307356320.1">
    <property type="nucleotide sequence ID" value="NZ_JAUSTB010000001.1"/>
</dbReference>
<name>A0AAJ1SQN8_9MICC</name>
<sequence length="289" mass="30950">MAAVILRCDAEVLRRWNYRAVVEQVAGSGIFLDRWRADSCPGVDPGSEAWLVVEGSTEASSGLIGHGFVTSQPYRIAAPADPGPAHWFFWVAWDSLLPLGEQVRPGLLGEALTDDLASRADGPSLVTLPPSSVPVLRRLWRAHAPSTADPLEVAGGTFPPETLRTVRVNRYERDPDGRRACIAFHGTQCAACGFSFESAYGVAGVGAIDVHHLVPPEILDGAYQLDPIADLVPLCHNCHAMAHTATPPLTVGELRSIMSAAGHLKGEVVTEVALQAQEDARRILDGGRM</sequence>
<dbReference type="GO" id="GO:0016787">
    <property type="term" value="F:hydrolase activity"/>
    <property type="evidence" value="ECO:0007669"/>
    <property type="project" value="UniProtKB-KW"/>
</dbReference>
<reference evidence="1 2" key="1">
    <citation type="submission" date="2023-07" db="EMBL/GenBank/DDBJ databases">
        <title>Sorghum-associated microbial communities from plants grown in Nebraska, USA.</title>
        <authorList>
            <person name="Schachtman D."/>
        </authorList>
    </citation>
    <scope>NUCLEOTIDE SEQUENCE [LARGE SCALE GENOMIC DNA]</scope>
    <source>
        <strain evidence="1 2">DS1001</strain>
    </source>
</reference>
<dbReference type="AlphaFoldDB" id="A0AAJ1SQN8"/>
<evidence type="ECO:0000313" key="2">
    <source>
        <dbReference type="Proteomes" id="UP001239267"/>
    </source>
</evidence>
<protein>
    <submittedName>
        <fullName evidence="1">5-methylcytosine-specific restriction protein A</fullName>
        <ecNumber evidence="1">3.1.21.-</ecNumber>
    </submittedName>
</protein>
<organism evidence="1 2">
    <name type="scientific">Pseudarthrobacter niigatensis</name>
    <dbReference type="NCBI Taxonomy" id="369935"/>
    <lineage>
        <taxon>Bacteria</taxon>
        <taxon>Bacillati</taxon>
        <taxon>Actinomycetota</taxon>
        <taxon>Actinomycetes</taxon>
        <taxon>Micrococcales</taxon>
        <taxon>Micrococcaceae</taxon>
        <taxon>Pseudarthrobacter</taxon>
    </lineage>
</organism>
<keyword evidence="1" id="KW-0378">Hydrolase</keyword>
<dbReference type="EC" id="3.1.21.-" evidence="1"/>
<comment type="caution">
    <text evidence="1">The sequence shown here is derived from an EMBL/GenBank/DDBJ whole genome shotgun (WGS) entry which is preliminary data.</text>
</comment>
<gene>
    <name evidence="1" type="ORF">J2T23_000103</name>
</gene>